<dbReference type="EMBL" id="VJWE01000012">
    <property type="protein sequence ID" value="TWG38318.1"/>
    <property type="molecule type" value="Genomic_DNA"/>
</dbReference>
<evidence type="ECO:0000313" key="4">
    <source>
        <dbReference type="Proteomes" id="UP000321485"/>
    </source>
</evidence>
<dbReference type="RefSeq" id="WP_146870992.1">
    <property type="nucleotide sequence ID" value="NZ_VJWE01000012.1"/>
</dbReference>
<sequence length="167" mass="18315">MPTRPLSDETLHLIDAVRTALAHRSDVEERALFGTHAFFVDGKMCIAVKGEELLVRLPPERHGELQEMQNTRELSPGGGMKGYFWVEPNGFSTRTQWSFWIDEALAYNPHAKAAPPKKKRGAAKAQPATPKKVTATGARTKGAAAKAAKPLSKKPTAKKHSIFEADD</sequence>
<feature type="region of interest" description="Disordered" evidence="1">
    <location>
        <begin position="112"/>
        <end position="167"/>
    </location>
</feature>
<feature type="compositionally biased region" description="Low complexity" evidence="1">
    <location>
        <begin position="123"/>
        <end position="150"/>
    </location>
</feature>
<organism evidence="3 4">
    <name type="scientific">Acidovorax delafieldii</name>
    <name type="common">Pseudomonas delafieldii</name>
    <dbReference type="NCBI Taxonomy" id="47920"/>
    <lineage>
        <taxon>Bacteria</taxon>
        <taxon>Pseudomonadati</taxon>
        <taxon>Pseudomonadota</taxon>
        <taxon>Betaproteobacteria</taxon>
        <taxon>Burkholderiales</taxon>
        <taxon>Comamonadaceae</taxon>
        <taxon>Acidovorax</taxon>
    </lineage>
</organism>
<comment type="caution">
    <text evidence="3">The sequence shown here is derived from an EMBL/GenBank/DDBJ whole genome shotgun (WGS) entry which is preliminary data.</text>
</comment>
<evidence type="ECO:0000256" key="1">
    <source>
        <dbReference type="SAM" id="MobiDB-lite"/>
    </source>
</evidence>
<reference evidence="3 4" key="1">
    <citation type="journal article" date="2015" name="Stand. Genomic Sci.">
        <title>Genomic Encyclopedia of Bacterial and Archaeal Type Strains, Phase III: the genomes of soil and plant-associated and newly described type strains.</title>
        <authorList>
            <person name="Whitman W.B."/>
            <person name="Woyke T."/>
            <person name="Klenk H.P."/>
            <person name="Zhou Y."/>
            <person name="Lilburn T.G."/>
            <person name="Beck B.J."/>
            <person name="De Vos P."/>
            <person name="Vandamme P."/>
            <person name="Eisen J.A."/>
            <person name="Garrity G."/>
            <person name="Hugenholtz P."/>
            <person name="Kyrpides N.C."/>
        </authorList>
    </citation>
    <scope>NUCLEOTIDE SEQUENCE [LARGE SCALE GENOMIC DNA]</scope>
    <source>
        <strain evidence="3 4">DSM 64</strain>
    </source>
</reference>
<feature type="domain" description="TfoX N-terminal" evidence="2">
    <location>
        <begin position="21"/>
        <end position="106"/>
    </location>
</feature>
<proteinExistence type="predicted"/>
<accession>A0A561XQE3</accession>
<dbReference type="Pfam" id="PF04993">
    <property type="entry name" value="TfoX_N"/>
    <property type="match status" value="1"/>
</dbReference>
<evidence type="ECO:0000259" key="2">
    <source>
        <dbReference type="Pfam" id="PF04993"/>
    </source>
</evidence>
<dbReference type="Proteomes" id="UP000321485">
    <property type="component" value="Unassembled WGS sequence"/>
</dbReference>
<evidence type="ECO:0000313" key="3">
    <source>
        <dbReference type="EMBL" id="TWG38318.1"/>
    </source>
</evidence>
<dbReference type="SUPFAM" id="SSF159894">
    <property type="entry name" value="YgaC/TfoX-N like"/>
    <property type="match status" value="1"/>
</dbReference>
<dbReference type="InterPro" id="IPR007076">
    <property type="entry name" value="TfoX_N"/>
</dbReference>
<gene>
    <name evidence="3" type="ORF">ATF69_2260</name>
</gene>
<feature type="compositionally biased region" description="Basic residues" evidence="1">
    <location>
        <begin position="151"/>
        <end position="160"/>
    </location>
</feature>
<dbReference type="AlphaFoldDB" id="A0A561XQE3"/>
<name>A0A561XQE3_ACIDE</name>
<dbReference type="GeneID" id="51111324"/>
<protein>
    <submittedName>
        <fullName evidence="3">TfoX-like protein</fullName>
    </submittedName>
</protein>
<dbReference type="Gene3D" id="3.30.1460.30">
    <property type="entry name" value="YgaC/TfoX-N like chaperone"/>
    <property type="match status" value="1"/>
</dbReference>